<feature type="chain" id="PRO_5004847314" evidence="6">
    <location>
        <begin position="20"/>
        <end position="186"/>
    </location>
</feature>
<sequence>MKKVLILTFICCLASMVKGQSVLNLDSCRALALANNKDLLISNEKIEAAYNQKKAAFTNYLPDITATGAYMRNQKEFSILNNDQKAALSGLGTNMANSIAGPFQEAAQAIVIAHPEMAPLISSLGNLGQQLGSSLVPALNNAGNSIIDAFRTDTRNVYAGALTLTQPSIWEGKYVPTTKSPNMRKS</sequence>
<accession>W4PA50</accession>
<keyword evidence="3" id="KW-0812">Transmembrane</keyword>
<evidence type="ECO:0000313" key="8">
    <source>
        <dbReference type="Proteomes" id="UP000018861"/>
    </source>
</evidence>
<protein>
    <submittedName>
        <fullName evidence="7">Outer membrane efflux protein</fullName>
    </submittedName>
</protein>
<dbReference type="EMBL" id="BAIQ01000026">
    <property type="protein sequence ID" value="GAE16029.1"/>
    <property type="molecule type" value="Genomic_DNA"/>
</dbReference>
<reference evidence="7 8" key="1">
    <citation type="journal article" date="2014" name="Genome Announc.">
        <title>Draft Genome Sequences of Three Strains of Bacteroides pyogenes Isolated from a Cat and Swine.</title>
        <authorList>
            <person name="Sakamoto M."/>
            <person name="Oshima K."/>
            <person name="Suda W."/>
            <person name="Kitamura K."/>
            <person name="Iida T."/>
            <person name="Hattori M."/>
            <person name="Ohkuma M."/>
        </authorList>
    </citation>
    <scope>NUCLEOTIDE SEQUENCE [LARGE SCALE GENOMIC DNA]</scope>
    <source>
        <strain evidence="7 8">JCM 6292</strain>
    </source>
</reference>
<evidence type="ECO:0000256" key="6">
    <source>
        <dbReference type="SAM" id="SignalP"/>
    </source>
</evidence>
<evidence type="ECO:0000256" key="1">
    <source>
        <dbReference type="ARBA" id="ARBA00004442"/>
    </source>
</evidence>
<evidence type="ECO:0000256" key="2">
    <source>
        <dbReference type="ARBA" id="ARBA00022452"/>
    </source>
</evidence>
<gene>
    <name evidence="7" type="ORF">JCM6292_2393</name>
</gene>
<comment type="caution">
    <text evidence="7">The sequence shown here is derived from an EMBL/GenBank/DDBJ whole genome shotgun (WGS) entry which is preliminary data.</text>
</comment>
<name>W4PA50_9BACE</name>
<dbReference type="Gene3D" id="1.20.1600.10">
    <property type="entry name" value="Outer membrane efflux proteins (OEP)"/>
    <property type="match status" value="1"/>
</dbReference>
<evidence type="ECO:0000313" key="7">
    <source>
        <dbReference type="EMBL" id="GAE16029.1"/>
    </source>
</evidence>
<dbReference type="AlphaFoldDB" id="W4PA50"/>
<keyword evidence="5" id="KW-0998">Cell outer membrane</keyword>
<feature type="signal peptide" evidence="6">
    <location>
        <begin position="1"/>
        <end position="19"/>
    </location>
</feature>
<dbReference type="SUPFAM" id="SSF56954">
    <property type="entry name" value="Outer membrane efflux proteins (OEP)"/>
    <property type="match status" value="1"/>
</dbReference>
<keyword evidence="6" id="KW-0732">Signal</keyword>
<evidence type="ECO:0000256" key="3">
    <source>
        <dbReference type="ARBA" id="ARBA00022692"/>
    </source>
</evidence>
<dbReference type="Proteomes" id="UP000018861">
    <property type="component" value="Unassembled WGS sequence"/>
</dbReference>
<comment type="subcellular location">
    <subcellularLocation>
        <location evidence="1">Cell outer membrane</location>
    </subcellularLocation>
</comment>
<keyword evidence="4" id="KW-0472">Membrane</keyword>
<evidence type="ECO:0000256" key="4">
    <source>
        <dbReference type="ARBA" id="ARBA00023136"/>
    </source>
</evidence>
<dbReference type="PANTHER" id="PTHR30026">
    <property type="entry name" value="OUTER MEMBRANE PROTEIN TOLC"/>
    <property type="match status" value="1"/>
</dbReference>
<evidence type="ECO:0000256" key="5">
    <source>
        <dbReference type="ARBA" id="ARBA00023237"/>
    </source>
</evidence>
<keyword evidence="2" id="KW-1134">Transmembrane beta strand</keyword>
<proteinExistence type="predicted"/>
<dbReference type="InterPro" id="IPR051906">
    <property type="entry name" value="TolC-like"/>
</dbReference>
<dbReference type="GO" id="GO:0009279">
    <property type="term" value="C:cell outer membrane"/>
    <property type="evidence" value="ECO:0007669"/>
    <property type="project" value="UniProtKB-SubCell"/>
</dbReference>
<dbReference type="GO" id="GO:1990281">
    <property type="term" value="C:efflux pump complex"/>
    <property type="evidence" value="ECO:0007669"/>
    <property type="project" value="TreeGrafter"/>
</dbReference>
<dbReference type="GO" id="GO:0015562">
    <property type="term" value="F:efflux transmembrane transporter activity"/>
    <property type="evidence" value="ECO:0007669"/>
    <property type="project" value="InterPro"/>
</dbReference>
<dbReference type="PANTHER" id="PTHR30026:SF20">
    <property type="entry name" value="OUTER MEMBRANE PROTEIN TOLC"/>
    <property type="match status" value="1"/>
</dbReference>
<dbReference type="GO" id="GO:0015288">
    <property type="term" value="F:porin activity"/>
    <property type="evidence" value="ECO:0007669"/>
    <property type="project" value="TreeGrafter"/>
</dbReference>
<organism evidence="7 8">
    <name type="scientific">Bacteroides pyogenes JCM 6292</name>
    <dbReference type="NCBI Taxonomy" id="1235809"/>
    <lineage>
        <taxon>Bacteria</taxon>
        <taxon>Pseudomonadati</taxon>
        <taxon>Bacteroidota</taxon>
        <taxon>Bacteroidia</taxon>
        <taxon>Bacteroidales</taxon>
        <taxon>Bacteroidaceae</taxon>
        <taxon>Bacteroides</taxon>
    </lineage>
</organism>